<organism evidence="4">
    <name type="scientific">Magallana gigas</name>
    <name type="common">Pacific oyster</name>
    <name type="synonym">Crassostrea gigas</name>
    <dbReference type="NCBI Taxonomy" id="29159"/>
    <lineage>
        <taxon>Eukaryota</taxon>
        <taxon>Metazoa</taxon>
        <taxon>Spiralia</taxon>
        <taxon>Lophotrochozoa</taxon>
        <taxon>Mollusca</taxon>
        <taxon>Bivalvia</taxon>
        <taxon>Autobranchia</taxon>
        <taxon>Pteriomorphia</taxon>
        <taxon>Ostreida</taxon>
        <taxon>Ostreoidea</taxon>
        <taxon>Ostreidae</taxon>
        <taxon>Magallana</taxon>
    </lineage>
</organism>
<dbReference type="HOGENOM" id="CLU_1338715_0_0_1"/>
<evidence type="ECO:0000256" key="1">
    <source>
        <dbReference type="SAM" id="MobiDB-lite"/>
    </source>
</evidence>
<dbReference type="SUPFAM" id="SSF57196">
    <property type="entry name" value="EGF/Laminin"/>
    <property type="match status" value="1"/>
</dbReference>
<evidence type="ECO:0000259" key="3">
    <source>
        <dbReference type="PROSITE" id="PS01186"/>
    </source>
</evidence>
<sequence>MQICRSEKRQRSSERGVIWICISPRGLITCISPGGRYGFCDVICITYAKNLYLLLDSNMMISLLLALSFVHCIHGCRNEEPEIPPEVDPCDSVKCVRGWCEAYYNSTTCVCHDGFWGYLCEHEGSTASSLFWDFLPLQEEAFLTGRINSEEEAVHPLCQVGSFPGPQHKRRARRNTKQADNGKRRWTDAQALSGASLGIGNIQMS</sequence>
<dbReference type="EMBL" id="JH818049">
    <property type="protein sequence ID" value="EKC25058.1"/>
    <property type="molecule type" value="Genomic_DNA"/>
</dbReference>
<dbReference type="PROSITE" id="PS01186">
    <property type="entry name" value="EGF_2"/>
    <property type="match status" value="1"/>
</dbReference>
<evidence type="ECO:0000313" key="4">
    <source>
        <dbReference type="EMBL" id="EKC25058.1"/>
    </source>
</evidence>
<gene>
    <name evidence="4" type="ORF">CGI_10020972</name>
</gene>
<dbReference type="PROSITE" id="PS00022">
    <property type="entry name" value="EGF_1"/>
    <property type="match status" value="1"/>
</dbReference>
<name>K1PTV6_MAGGI</name>
<dbReference type="Gene3D" id="2.10.25.10">
    <property type="entry name" value="Laminin"/>
    <property type="match status" value="1"/>
</dbReference>
<proteinExistence type="predicted"/>
<feature type="compositionally biased region" description="Basic residues" evidence="1">
    <location>
        <begin position="167"/>
        <end position="176"/>
    </location>
</feature>
<protein>
    <recommendedName>
        <fullName evidence="2 3">EGF-like domain-containing protein</fullName>
    </recommendedName>
</protein>
<accession>K1PTV6</accession>
<dbReference type="InParanoid" id="K1PTV6"/>
<dbReference type="AlphaFoldDB" id="K1PTV6"/>
<feature type="domain" description="EGF-like" evidence="2 3">
    <location>
        <begin position="109"/>
        <end position="120"/>
    </location>
</feature>
<dbReference type="InterPro" id="IPR000742">
    <property type="entry name" value="EGF"/>
</dbReference>
<evidence type="ECO:0000259" key="2">
    <source>
        <dbReference type="PROSITE" id="PS00022"/>
    </source>
</evidence>
<reference evidence="4" key="1">
    <citation type="journal article" date="2012" name="Nature">
        <title>The oyster genome reveals stress adaptation and complexity of shell formation.</title>
        <authorList>
            <person name="Zhang G."/>
            <person name="Fang X."/>
            <person name="Guo X."/>
            <person name="Li L."/>
            <person name="Luo R."/>
            <person name="Xu F."/>
            <person name="Yang P."/>
            <person name="Zhang L."/>
            <person name="Wang X."/>
            <person name="Qi H."/>
            <person name="Xiong Z."/>
            <person name="Que H."/>
            <person name="Xie Y."/>
            <person name="Holland P.W."/>
            <person name="Paps J."/>
            <person name="Zhu Y."/>
            <person name="Wu F."/>
            <person name="Chen Y."/>
            <person name="Wang J."/>
            <person name="Peng C."/>
            <person name="Meng J."/>
            <person name="Yang L."/>
            <person name="Liu J."/>
            <person name="Wen B."/>
            <person name="Zhang N."/>
            <person name="Huang Z."/>
            <person name="Zhu Q."/>
            <person name="Feng Y."/>
            <person name="Mount A."/>
            <person name="Hedgecock D."/>
            <person name="Xu Z."/>
            <person name="Liu Y."/>
            <person name="Domazet-Loso T."/>
            <person name="Du Y."/>
            <person name="Sun X."/>
            <person name="Zhang S."/>
            <person name="Liu B."/>
            <person name="Cheng P."/>
            <person name="Jiang X."/>
            <person name="Li J."/>
            <person name="Fan D."/>
            <person name="Wang W."/>
            <person name="Fu W."/>
            <person name="Wang T."/>
            <person name="Wang B."/>
            <person name="Zhang J."/>
            <person name="Peng Z."/>
            <person name="Li Y."/>
            <person name="Li N."/>
            <person name="Wang J."/>
            <person name="Chen M."/>
            <person name="He Y."/>
            <person name="Tan F."/>
            <person name="Song X."/>
            <person name="Zheng Q."/>
            <person name="Huang R."/>
            <person name="Yang H."/>
            <person name="Du X."/>
            <person name="Chen L."/>
            <person name="Yang M."/>
            <person name="Gaffney P.M."/>
            <person name="Wang S."/>
            <person name="Luo L."/>
            <person name="She Z."/>
            <person name="Ming Y."/>
            <person name="Huang W."/>
            <person name="Zhang S."/>
            <person name="Huang B."/>
            <person name="Zhang Y."/>
            <person name="Qu T."/>
            <person name="Ni P."/>
            <person name="Miao G."/>
            <person name="Wang J."/>
            <person name="Wang Q."/>
            <person name="Steinberg C.E."/>
            <person name="Wang H."/>
            <person name="Li N."/>
            <person name="Qian L."/>
            <person name="Zhang G."/>
            <person name="Li Y."/>
            <person name="Yang H."/>
            <person name="Liu X."/>
            <person name="Wang J."/>
            <person name="Yin Y."/>
            <person name="Wang J."/>
        </authorList>
    </citation>
    <scope>NUCLEOTIDE SEQUENCE [LARGE SCALE GENOMIC DNA]</scope>
    <source>
        <strain evidence="4">05x7-T-G4-1.051#20</strain>
    </source>
</reference>
<feature type="region of interest" description="Disordered" evidence="1">
    <location>
        <begin position="164"/>
        <end position="185"/>
    </location>
</feature>